<feature type="transmembrane region" description="Helical" evidence="1">
    <location>
        <begin position="32"/>
        <end position="50"/>
    </location>
</feature>
<name>A0ABV1JUB0_9PSEU</name>
<dbReference type="Proteomes" id="UP001464923">
    <property type="component" value="Unassembled WGS sequence"/>
</dbReference>
<feature type="transmembrane region" description="Helical" evidence="1">
    <location>
        <begin position="129"/>
        <end position="148"/>
    </location>
</feature>
<keyword evidence="3" id="KW-1185">Reference proteome</keyword>
<evidence type="ECO:0000313" key="3">
    <source>
        <dbReference type="Proteomes" id="UP001464923"/>
    </source>
</evidence>
<feature type="transmembrane region" description="Helical" evidence="1">
    <location>
        <begin position="103"/>
        <end position="123"/>
    </location>
</feature>
<keyword evidence="1" id="KW-0812">Transmembrane</keyword>
<evidence type="ECO:0000256" key="1">
    <source>
        <dbReference type="SAM" id="Phobius"/>
    </source>
</evidence>
<keyword evidence="1" id="KW-1133">Transmembrane helix</keyword>
<sequence length="161" mass="17387">MRSPWTALRKAQERIRNETDERAELVLLRRRCLELQVVVIVGAVGALVVLGRPLGLRDAPGATWSGAVLGLVMAVLVAWLVARAVGRQRYGTHVTPERDRAETLRTLLMLPLLVVAAGAAHWWVGGDLAGTGLYVVLLAVAMTAGLGLRLRSIREPGPSED</sequence>
<comment type="caution">
    <text evidence="2">The sequence shown here is derived from an EMBL/GenBank/DDBJ whole genome shotgun (WGS) entry which is preliminary data.</text>
</comment>
<reference evidence="2 3" key="1">
    <citation type="submission" date="2024-03" db="EMBL/GenBank/DDBJ databases">
        <title>Draft genome sequence of Pseudonocardia tropica JCM 19149.</title>
        <authorList>
            <person name="Butdee W."/>
            <person name="Duangmal K."/>
        </authorList>
    </citation>
    <scope>NUCLEOTIDE SEQUENCE [LARGE SCALE GENOMIC DNA]</scope>
    <source>
        <strain evidence="2 3">JCM 19149</strain>
    </source>
</reference>
<dbReference type="RefSeq" id="WP_345654615.1">
    <property type="nucleotide sequence ID" value="NZ_BAABLY010000098.1"/>
</dbReference>
<evidence type="ECO:0000313" key="2">
    <source>
        <dbReference type="EMBL" id="MEQ3539541.1"/>
    </source>
</evidence>
<accession>A0ABV1JUB0</accession>
<protein>
    <submittedName>
        <fullName evidence="2">Uncharacterized protein</fullName>
    </submittedName>
</protein>
<gene>
    <name evidence="2" type="ORF">WHI96_11960</name>
</gene>
<organism evidence="2 3">
    <name type="scientific">Pseudonocardia tropica</name>
    <dbReference type="NCBI Taxonomy" id="681289"/>
    <lineage>
        <taxon>Bacteria</taxon>
        <taxon>Bacillati</taxon>
        <taxon>Actinomycetota</taxon>
        <taxon>Actinomycetes</taxon>
        <taxon>Pseudonocardiales</taxon>
        <taxon>Pseudonocardiaceae</taxon>
        <taxon>Pseudonocardia</taxon>
    </lineage>
</organism>
<proteinExistence type="predicted"/>
<feature type="transmembrane region" description="Helical" evidence="1">
    <location>
        <begin position="62"/>
        <end position="82"/>
    </location>
</feature>
<keyword evidence="1" id="KW-0472">Membrane</keyword>
<dbReference type="EMBL" id="JBEDNP010000006">
    <property type="protein sequence ID" value="MEQ3539541.1"/>
    <property type="molecule type" value="Genomic_DNA"/>
</dbReference>